<dbReference type="OrthoDB" id="8587856at2"/>
<comment type="caution">
    <text evidence="1">The sequence shown here is derived from an EMBL/GenBank/DDBJ whole genome shotgun (WGS) entry which is preliminary data.</text>
</comment>
<evidence type="ECO:0000313" key="2">
    <source>
        <dbReference type="Proteomes" id="UP000031197"/>
    </source>
</evidence>
<organism evidence="1 2">
    <name type="scientific">Alteromonas marina</name>
    <dbReference type="NCBI Taxonomy" id="203795"/>
    <lineage>
        <taxon>Bacteria</taxon>
        <taxon>Pseudomonadati</taxon>
        <taxon>Pseudomonadota</taxon>
        <taxon>Gammaproteobacteria</taxon>
        <taxon>Alteromonadales</taxon>
        <taxon>Alteromonadaceae</taxon>
        <taxon>Alteromonas/Salinimonas group</taxon>
        <taxon>Alteromonas</taxon>
    </lineage>
</organism>
<accession>A0A0B3YCT4</accession>
<protein>
    <submittedName>
        <fullName evidence="1">ABC transporter substrate-binding protein</fullName>
    </submittedName>
</protein>
<dbReference type="AlphaFoldDB" id="A0A0B3YCT4"/>
<dbReference type="PANTHER" id="PTHR38834">
    <property type="entry name" value="PERIPLASMIC SUBSTRATE BINDING PROTEIN FAMILY 3"/>
    <property type="match status" value="1"/>
</dbReference>
<dbReference type="Proteomes" id="UP000031197">
    <property type="component" value="Unassembled WGS sequence"/>
</dbReference>
<name>A0A0B3YCT4_9ALTE</name>
<dbReference type="PANTHER" id="PTHR38834:SF3">
    <property type="entry name" value="SOLUTE-BINDING PROTEIN FAMILY 3_N-TERMINAL DOMAIN-CONTAINING PROTEIN"/>
    <property type="match status" value="1"/>
</dbReference>
<evidence type="ECO:0000313" key="1">
    <source>
        <dbReference type="EMBL" id="KHT55512.1"/>
    </source>
</evidence>
<dbReference type="Gene3D" id="3.40.190.10">
    <property type="entry name" value="Periplasmic binding protein-like II"/>
    <property type="match status" value="2"/>
</dbReference>
<dbReference type="EMBL" id="JWLW01000008">
    <property type="protein sequence ID" value="KHT55512.1"/>
    <property type="molecule type" value="Genomic_DNA"/>
</dbReference>
<keyword evidence="2" id="KW-1185">Reference proteome</keyword>
<sequence length="436" mass="48540">MEIRKGISSLAIYISACLCALWSFSMRAQTLSYSHAKDLPCAITPSDQQSIQSYSFTVFENALSKSGIDLRLADKATPSGSQIHFNVIRNEDNENYYYWITPLFAFKCGGDVRCTPNAGSQEITIAVSYIALAKAKSNAETAERLSELVSQYKHSKTFTLHAKSMLSELKLSFPATVLAFGTLSLVGELHTNTDNLWVIADVVPLFSEVGERGRIEGIAADLVSDILDEMALDQTILSAPWARIAKEAMTKSNVLVFSVIRTDERENVFHWVTPVSRNLHGLYGIDKPYFPFFEDVPKTYRVGTLLEDYRYQIAIEHGFKVKAYDSWQALADALINNEIDTIFGSQGAIDLGCNPKQFKCETITLSSKYDISTAYLALSKKDTCVLALEKLKLAAAGVKMSDKFNEQLSSWSDMVSEEYGIAHHTKNGVVHLWKPN</sequence>
<proteinExistence type="predicted"/>
<dbReference type="SUPFAM" id="SSF53850">
    <property type="entry name" value="Periplasmic binding protein-like II"/>
    <property type="match status" value="1"/>
</dbReference>
<gene>
    <name evidence="1" type="ORF">RJ41_04515</name>
</gene>
<reference evidence="1 2" key="1">
    <citation type="submission" date="2014-12" db="EMBL/GenBank/DDBJ databases">
        <title>Genome sequencing of Alteromonas marina AD001.</title>
        <authorList>
            <person name="Adrian T.G.S."/>
            <person name="Chan K.G."/>
        </authorList>
    </citation>
    <scope>NUCLEOTIDE SEQUENCE [LARGE SCALE GENOMIC DNA]</scope>
    <source>
        <strain evidence="1 2">AD001</strain>
    </source>
</reference>